<sequence length="70" mass="8055">MNVIQHLRMHYKDTKQLKYNTTLIQLQHGPLPSVAEKIKKLALKYDTPNSFKTKPTLKASTLSNIYVLTV</sequence>
<gene>
    <name evidence="1" type="ORF">C5167_013554</name>
</gene>
<dbReference type="AlphaFoldDB" id="A0A4Y7J433"/>
<dbReference type="Proteomes" id="UP000316621">
    <property type="component" value="Chromosome 3"/>
</dbReference>
<name>A0A4Y7J433_PAPSO</name>
<reference evidence="1 2" key="1">
    <citation type="journal article" date="2018" name="Science">
        <title>The opium poppy genome and morphinan production.</title>
        <authorList>
            <person name="Guo L."/>
            <person name="Winzer T."/>
            <person name="Yang X."/>
            <person name="Li Y."/>
            <person name="Ning Z."/>
            <person name="He Z."/>
            <person name="Teodor R."/>
            <person name="Lu Y."/>
            <person name="Bowser T.A."/>
            <person name="Graham I.A."/>
            <person name="Ye K."/>
        </authorList>
    </citation>
    <scope>NUCLEOTIDE SEQUENCE [LARGE SCALE GENOMIC DNA]</scope>
    <source>
        <strain evidence="2">cv. HN1</strain>
        <tissue evidence="1">Leaves</tissue>
    </source>
</reference>
<protein>
    <submittedName>
        <fullName evidence="1">Uncharacterized protein</fullName>
    </submittedName>
</protein>
<dbReference type="EMBL" id="CM010717">
    <property type="protein sequence ID" value="RZC54701.1"/>
    <property type="molecule type" value="Genomic_DNA"/>
</dbReference>
<evidence type="ECO:0000313" key="1">
    <source>
        <dbReference type="EMBL" id="RZC54701.1"/>
    </source>
</evidence>
<dbReference type="Gramene" id="RZC54701">
    <property type="protein sequence ID" value="RZC54701"/>
    <property type="gene ID" value="C5167_013554"/>
</dbReference>
<proteinExistence type="predicted"/>
<organism evidence="1 2">
    <name type="scientific">Papaver somniferum</name>
    <name type="common">Opium poppy</name>
    <dbReference type="NCBI Taxonomy" id="3469"/>
    <lineage>
        <taxon>Eukaryota</taxon>
        <taxon>Viridiplantae</taxon>
        <taxon>Streptophyta</taxon>
        <taxon>Embryophyta</taxon>
        <taxon>Tracheophyta</taxon>
        <taxon>Spermatophyta</taxon>
        <taxon>Magnoliopsida</taxon>
        <taxon>Ranunculales</taxon>
        <taxon>Papaveraceae</taxon>
        <taxon>Papaveroideae</taxon>
        <taxon>Papaver</taxon>
    </lineage>
</organism>
<keyword evidence="2" id="KW-1185">Reference proteome</keyword>
<evidence type="ECO:0000313" key="2">
    <source>
        <dbReference type="Proteomes" id="UP000316621"/>
    </source>
</evidence>
<accession>A0A4Y7J433</accession>